<organism evidence="10">
    <name type="scientific">Entomoneis paludosa</name>
    <dbReference type="NCBI Taxonomy" id="265537"/>
    <lineage>
        <taxon>Eukaryota</taxon>
        <taxon>Sar</taxon>
        <taxon>Stramenopiles</taxon>
        <taxon>Ochrophyta</taxon>
        <taxon>Bacillariophyta</taxon>
        <taxon>Bacillariophyceae</taxon>
        <taxon>Bacillariophycidae</taxon>
        <taxon>Entomoneidaceae</taxon>
        <taxon>Entomoneis</taxon>
    </lineage>
</organism>
<evidence type="ECO:0000256" key="5">
    <source>
        <dbReference type="ARBA" id="ARBA00023284"/>
    </source>
</evidence>
<evidence type="ECO:0000256" key="1">
    <source>
        <dbReference type="ARBA" id="ARBA00010505"/>
    </source>
</evidence>
<dbReference type="GO" id="GO:0034599">
    <property type="term" value="P:cellular response to oxidative stress"/>
    <property type="evidence" value="ECO:0007669"/>
    <property type="project" value="InterPro"/>
</dbReference>
<dbReference type="EMBL" id="HBHT01037967">
    <property type="protein sequence ID" value="CAD9991704.1"/>
    <property type="molecule type" value="Transcribed_RNA"/>
</dbReference>
<feature type="signal peptide" evidence="8">
    <location>
        <begin position="1"/>
        <end position="16"/>
    </location>
</feature>
<evidence type="ECO:0000256" key="4">
    <source>
        <dbReference type="ARBA" id="ARBA00023002"/>
    </source>
</evidence>
<dbReference type="PANTHER" id="PTHR10430">
    <property type="entry name" value="PEROXIREDOXIN"/>
    <property type="match status" value="1"/>
</dbReference>
<keyword evidence="2 7" id="KW-0575">Peroxidase</keyword>
<feature type="active site" description="Cysteine sulfenic acid (-SOH) intermediate" evidence="6">
    <location>
        <position position="101"/>
    </location>
</feature>
<dbReference type="AlphaFoldDB" id="A0A7S2YRJ1"/>
<comment type="function">
    <text evidence="7">Thiol-specific peroxidase that catalyzes the reduction of hydrogen peroxide and organic hydroperoxides to water and alcohols, respectively. Plays a role in cell protection against oxidative stress by detoxifying peroxides.</text>
</comment>
<dbReference type="Gene3D" id="3.40.30.10">
    <property type="entry name" value="Glutaredoxin"/>
    <property type="match status" value="1"/>
</dbReference>
<comment type="similarity">
    <text evidence="1 7">Belongs to the peroxiredoxin family. Prx5 subfamily.</text>
</comment>
<dbReference type="InterPro" id="IPR013740">
    <property type="entry name" value="Redoxin"/>
</dbReference>
<dbReference type="InterPro" id="IPR013766">
    <property type="entry name" value="Thioredoxin_domain"/>
</dbReference>
<evidence type="ECO:0000259" key="9">
    <source>
        <dbReference type="PROSITE" id="PS51352"/>
    </source>
</evidence>
<dbReference type="GO" id="GO:0005737">
    <property type="term" value="C:cytoplasm"/>
    <property type="evidence" value="ECO:0007669"/>
    <property type="project" value="TreeGrafter"/>
</dbReference>
<keyword evidence="8" id="KW-0732">Signal</keyword>
<dbReference type="GO" id="GO:0008379">
    <property type="term" value="F:thioredoxin peroxidase activity"/>
    <property type="evidence" value="ECO:0007669"/>
    <property type="project" value="InterPro"/>
</dbReference>
<keyword evidence="3 7" id="KW-0049">Antioxidant</keyword>
<dbReference type="GO" id="GO:0045454">
    <property type="term" value="P:cell redox homeostasis"/>
    <property type="evidence" value="ECO:0007669"/>
    <property type="project" value="TreeGrafter"/>
</dbReference>
<dbReference type="GO" id="GO:0042744">
    <property type="term" value="P:hydrogen peroxide catabolic process"/>
    <property type="evidence" value="ECO:0007669"/>
    <property type="project" value="TreeGrafter"/>
</dbReference>
<accession>A0A7S2YRJ1</accession>
<evidence type="ECO:0000256" key="3">
    <source>
        <dbReference type="ARBA" id="ARBA00022862"/>
    </source>
</evidence>
<dbReference type="CDD" id="cd03013">
    <property type="entry name" value="PRX5_like"/>
    <property type="match status" value="1"/>
</dbReference>
<proteinExistence type="inferred from homology"/>
<evidence type="ECO:0000313" key="10">
    <source>
        <dbReference type="EMBL" id="CAD9991704.1"/>
    </source>
</evidence>
<dbReference type="InterPro" id="IPR036249">
    <property type="entry name" value="Thioredoxin-like_sf"/>
</dbReference>
<feature type="chain" id="PRO_5031555426" description="Thioredoxin domain-containing protein" evidence="8">
    <location>
        <begin position="17"/>
        <end position="209"/>
    </location>
</feature>
<feature type="domain" description="Thioredoxin" evidence="9">
    <location>
        <begin position="52"/>
        <end position="209"/>
    </location>
</feature>
<evidence type="ECO:0000256" key="2">
    <source>
        <dbReference type="ARBA" id="ARBA00022559"/>
    </source>
</evidence>
<reference evidence="10" key="1">
    <citation type="submission" date="2021-01" db="EMBL/GenBank/DDBJ databases">
        <authorList>
            <person name="Corre E."/>
            <person name="Pelletier E."/>
            <person name="Niang G."/>
            <person name="Scheremetjew M."/>
            <person name="Finn R."/>
            <person name="Kale V."/>
            <person name="Holt S."/>
            <person name="Cochrane G."/>
            <person name="Meng A."/>
            <person name="Brown T."/>
            <person name="Cohen L."/>
        </authorList>
    </citation>
    <scope>NUCLEOTIDE SEQUENCE</scope>
    <source>
        <strain evidence="10">CCMP125</strain>
    </source>
</reference>
<dbReference type="FunFam" id="3.40.30.10:FF:000020">
    <property type="entry name" value="Peroxiredoxin"/>
    <property type="match status" value="1"/>
</dbReference>
<dbReference type="PANTHER" id="PTHR10430:SF16">
    <property type="entry name" value="PEROXIREDOXIN-5, MITOCHONDRIAL"/>
    <property type="match status" value="1"/>
</dbReference>
<sequence>MKLLLTLFSCLSVTTAFSPMLCTGVAPSTSSAAAKTTALGLSAATDAATDEVKVGDAIPNVEMKELVTGAEGGPTSIQLSELIAGKKVAIFGVPGAFTPGCSKSHLPSFMDAQEELKAKGVDLTICVATNDPFVMEAWGRTSGGSDAGIRFLSDAAGDLTKELGLVMDTPVGMRTKRFSLIAEDGVVTHYFNAEEEVSNTWAPSVLEAL</sequence>
<evidence type="ECO:0000256" key="6">
    <source>
        <dbReference type="PIRSR" id="PIRSR637944-1"/>
    </source>
</evidence>
<keyword evidence="4 7" id="KW-0560">Oxidoreductase</keyword>
<gene>
    <name evidence="10" type="ORF">APAL1065_LOCUS25505</name>
</gene>
<protein>
    <recommendedName>
        <fullName evidence="9">Thioredoxin domain-containing protein</fullName>
    </recommendedName>
</protein>
<name>A0A7S2YRJ1_9STRA</name>
<keyword evidence="5 7" id="KW-0676">Redox-active center</keyword>
<dbReference type="SUPFAM" id="SSF52833">
    <property type="entry name" value="Thioredoxin-like"/>
    <property type="match status" value="1"/>
</dbReference>
<evidence type="ECO:0000256" key="8">
    <source>
        <dbReference type="SAM" id="SignalP"/>
    </source>
</evidence>
<evidence type="ECO:0000256" key="7">
    <source>
        <dbReference type="RuleBase" id="RU366011"/>
    </source>
</evidence>
<dbReference type="PROSITE" id="PS51352">
    <property type="entry name" value="THIOREDOXIN_2"/>
    <property type="match status" value="1"/>
</dbReference>
<dbReference type="InterPro" id="IPR037944">
    <property type="entry name" value="PRX5-like"/>
</dbReference>
<dbReference type="Pfam" id="PF08534">
    <property type="entry name" value="Redoxin"/>
    <property type="match status" value="1"/>
</dbReference>